<dbReference type="EMBL" id="JAZHXI010000016">
    <property type="protein sequence ID" value="KAL2062688.1"/>
    <property type="molecule type" value="Genomic_DNA"/>
</dbReference>
<gene>
    <name evidence="1" type="ORF">VTL71DRAFT_5760</name>
</gene>
<reference evidence="1 2" key="1">
    <citation type="journal article" date="2024" name="Commun. Biol.">
        <title>Comparative genomic analysis of thermophilic fungi reveals convergent evolutionary adaptations and gene losses.</title>
        <authorList>
            <person name="Steindorff A.S."/>
            <person name="Aguilar-Pontes M.V."/>
            <person name="Robinson A.J."/>
            <person name="Andreopoulos B."/>
            <person name="LaButti K."/>
            <person name="Kuo A."/>
            <person name="Mondo S."/>
            <person name="Riley R."/>
            <person name="Otillar R."/>
            <person name="Haridas S."/>
            <person name="Lipzen A."/>
            <person name="Grimwood J."/>
            <person name="Schmutz J."/>
            <person name="Clum A."/>
            <person name="Reid I.D."/>
            <person name="Moisan M.C."/>
            <person name="Butler G."/>
            <person name="Nguyen T.T.M."/>
            <person name="Dewar K."/>
            <person name="Conant G."/>
            <person name="Drula E."/>
            <person name="Henrissat B."/>
            <person name="Hansel C."/>
            <person name="Singer S."/>
            <person name="Hutchinson M.I."/>
            <person name="de Vries R.P."/>
            <person name="Natvig D.O."/>
            <person name="Powell A.J."/>
            <person name="Tsang A."/>
            <person name="Grigoriev I.V."/>
        </authorList>
    </citation>
    <scope>NUCLEOTIDE SEQUENCE [LARGE SCALE GENOMIC DNA]</scope>
    <source>
        <strain evidence="1 2">CBS 494.80</strain>
    </source>
</reference>
<accession>A0ABR4BYH0</accession>
<proteinExistence type="predicted"/>
<protein>
    <submittedName>
        <fullName evidence="1">Uncharacterized protein</fullName>
    </submittedName>
</protein>
<organism evidence="1 2">
    <name type="scientific">Oculimacula yallundae</name>
    <dbReference type="NCBI Taxonomy" id="86028"/>
    <lineage>
        <taxon>Eukaryota</taxon>
        <taxon>Fungi</taxon>
        <taxon>Dikarya</taxon>
        <taxon>Ascomycota</taxon>
        <taxon>Pezizomycotina</taxon>
        <taxon>Leotiomycetes</taxon>
        <taxon>Helotiales</taxon>
        <taxon>Ploettnerulaceae</taxon>
        <taxon>Oculimacula</taxon>
    </lineage>
</organism>
<dbReference type="Proteomes" id="UP001595075">
    <property type="component" value="Unassembled WGS sequence"/>
</dbReference>
<evidence type="ECO:0000313" key="1">
    <source>
        <dbReference type="EMBL" id="KAL2062688.1"/>
    </source>
</evidence>
<keyword evidence="2" id="KW-1185">Reference proteome</keyword>
<evidence type="ECO:0000313" key="2">
    <source>
        <dbReference type="Proteomes" id="UP001595075"/>
    </source>
</evidence>
<name>A0ABR4BYH0_9HELO</name>
<comment type="caution">
    <text evidence="1">The sequence shown here is derived from an EMBL/GenBank/DDBJ whole genome shotgun (WGS) entry which is preliminary data.</text>
</comment>
<sequence length="224" mass="25682">MDSRSTLPESSAEISKAIQILSNENLPNELRNMILEHYIESHILSHMNTSLPFMKALTIYQRQANPPIKHLVLESTRRDYIYFDPSKTSKTSNTGSYDFGDTRRSVYMHPSQNKKTLTYNFGTLRLRLRTICSDNSDSWSSYCSAPGDVFHQIVSAAFAGGKLERIVIREQQLFAYHLSRTATLQKEELDKMFGVVSQISHEPDHENIGDWMWRGPYKCPSKVG</sequence>